<organism evidence="1 2">
    <name type="scientific">Clostridium novyi (strain NT)</name>
    <dbReference type="NCBI Taxonomy" id="386415"/>
    <lineage>
        <taxon>Bacteria</taxon>
        <taxon>Bacillati</taxon>
        <taxon>Bacillota</taxon>
        <taxon>Clostridia</taxon>
        <taxon>Eubacteriales</taxon>
        <taxon>Clostridiaceae</taxon>
        <taxon>Clostridium</taxon>
    </lineage>
</organism>
<evidence type="ECO:0000313" key="2">
    <source>
        <dbReference type="Proteomes" id="UP000008220"/>
    </source>
</evidence>
<dbReference type="eggNOG" id="ENOG5032Y1N">
    <property type="taxonomic scope" value="Bacteria"/>
</dbReference>
<accession>A0Q1W5</accession>
<sequence length="124" mass="15107">MNKKEFEAVLKVSAEIRYEYFIKKIVDYEEIWGLYDNGWVTTIDENKRVLIPLWPKKEFAEYCARNEWKETIAKSIDLYEFIEEWIPEMKKDKQSTSIFWNNKDSVYRTADNLINDIMLELENY</sequence>
<dbReference type="RefSeq" id="WP_011722607.1">
    <property type="nucleotide sequence ID" value="NC_008593.1"/>
</dbReference>
<protein>
    <recommendedName>
        <fullName evidence="3">DUF2750 domain-containing protein</fullName>
    </recommendedName>
</protein>
<gene>
    <name evidence="1" type="ordered locus">NT01CX_0108</name>
</gene>
<evidence type="ECO:0008006" key="3">
    <source>
        <dbReference type="Google" id="ProtNLM"/>
    </source>
</evidence>
<reference evidence="1 2" key="1">
    <citation type="journal article" date="2006" name="Nat. Biotechnol.">
        <title>The genome and transcriptomes of the anti-tumor agent Clostridium novyi-NT.</title>
        <authorList>
            <person name="Bettegowda C."/>
            <person name="Huang X."/>
            <person name="Lin J."/>
            <person name="Cheong I."/>
            <person name="Kohli M."/>
            <person name="Szabo S.A."/>
            <person name="Zhang X."/>
            <person name="Diaz L.A. Jr."/>
            <person name="Velculescu V.E."/>
            <person name="Parmigiani G."/>
            <person name="Kinzler K.W."/>
            <person name="Vogelstein B."/>
            <person name="Zhou S."/>
        </authorList>
    </citation>
    <scope>NUCLEOTIDE SEQUENCE [LARGE SCALE GENOMIC DNA]</scope>
    <source>
        <strain evidence="1 2">NT</strain>
    </source>
</reference>
<proteinExistence type="predicted"/>
<dbReference type="EMBL" id="CP000382">
    <property type="protein sequence ID" value="ABK61156.1"/>
    <property type="molecule type" value="Genomic_DNA"/>
</dbReference>
<dbReference type="InterPro" id="IPR021284">
    <property type="entry name" value="DUF2750"/>
</dbReference>
<dbReference type="Proteomes" id="UP000008220">
    <property type="component" value="Chromosome"/>
</dbReference>
<keyword evidence="2" id="KW-1185">Reference proteome</keyword>
<dbReference type="HOGENOM" id="CLU_126055_1_1_9"/>
<dbReference type="KEGG" id="cno:NT01CX_0108"/>
<evidence type="ECO:0000313" key="1">
    <source>
        <dbReference type="EMBL" id="ABK61156.1"/>
    </source>
</evidence>
<dbReference type="PATRIC" id="fig|386415.7.peg.1648"/>
<dbReference type="STRING" id="386415.NT01CX_0108"/>
<dbReference type="Pfam" id="PF11042">
    <property type="entry name" value="DUF2750"/>
    <property type="match status" value="1"/>
</dbReference>
<dbReference type="AlphaFoldDB" id="A0Q1W5"/>
<name>A0Q1W5_CLONN</name>